<dbReference type="EMBL" id="HACG01019487">
    <property type="protein sequence ID" value="CEK66352.1"/>
    <property type="molecule type" value="Transcribed_RNA"/>
</dbReference>
<feature type="non-terminal residue" evidence="2">
    <location>
        <position position="1"/>
    </location>
</feature>
<sequence length="64" mass="7347">FDERCELPCACSEELIDGASNIATDFSNFYKMSTDHQQIMFHFCVLEDVHGHQICTKNVFDVCL</sequence>
<proteinExistence type="predicted"/>
<accession>A0A0B6ZCV7</accession>
<evidence type="ECO:0000313" key="1">
    <source>
        <dbReference type="EMBL" id="CEK66352.1"/>
    </source>
</evidence>
<reference evidence="2" key="1">
    <citation type="submission" date="2014-12" db="EMBL/GenBank/DDBJ databases">
        <title>Insight into the proteome of Arion vulgaris.</title>
        <authorList>
            <person name="Aradska J."/>
            <person name="Bulat T."/>
            <person name="Smidak R."/>
            <person name="Sarate P."/>
            <person name="Gangsoo J."/>
            <person name="Sialana F."/>
            <person name="Bilban M."/>
            <person name="Lubec G."/>
        </authorList>
    </citation>
    <scope>NUCLEOTIDE SEQUENCE</scope>
    <source>
        <tissue evidence="2">Skin</tissue>
    </source>
</reference>
<dbReference type="EMBL" id="HACG01019488">
    <property type="protein sequence ID" value="CEK66353.1"/>
    <property type="molecule type" value="Transcribed_RNA"/>
</dbReference>
<dbReference type="AlphaFoldDB" id="A0A0B6ZCV7"/>
<evidence type="ECO:0000313" key="2">
    <source>
        <dbReference type="EMBL" id="CEK66353.1"/>
    </source>
</evidence>
<name>A0A0B6ZCV7_9EUPU</name>
<gene>
    <name evidence="2" type="primary">ORF58372</name>
    <name evidence="1" type="synonym">ORF58370</name>
</gene>
<organism evidence="2">
    <name type="scientific">Arion vulgaris</name>
    <dbReference type="NCBI Taxonomy" id="1028688"/>
    <lineage>
        <taxon>Eukaryota</taxon>
        <taxon>Metazoa</taxon>
        <taxon>Spiralia</taxon>
        <taxon>Lophotrochozoa</taxon>
        <taxon>Mollusca</taxon>
        <taxon>Gastropoda</taxon>
        <taxon>Heterobranchia</taxon>
        <taxon>Euthyneura</taxon>
        <taxon>Panpulmonata</taxon>
        <taxon>Eupulmonata</taxon>
        <taxon>Stylommatophora</taxon>
        <taxon>Helicina</taxon>
        <taxon>Arionoidea</taxon>
        <taxon>Arionidae</taxon>
        <taxon>Arion</taxon>
    </lineage>
</organism>
<protein>
    <submittedName>
        <fullName evidence="2">Uncharacterized protein</fullName>
    </submittedName>
</protein>